<dbReference type="Proteomes" id="UP000475582">
    <property type="component" value="Unassembled WGS sequence"/>
</dbReference>
<comment type="caution">
    <text evidence="1">The sequence shown here is derived from an EMBL/GenBank/DDBJ whole genome shotgun (WGS) entry which is preliminary data.</text>
</comment>
<name>A0A6L6PH56_9BURK</name>
<accession>A0A6L6PH56</accession>
<evidence type="ECO:0000313" key="2">
    <source>
        <dbReference type="Proteomes" id="UP000475582"/>
    </source>
</evidence>
<sequence length="85" mass="10005">MNTKAILEGIEEFRRYLSGEAPMLVGGVDDDIADLVPTYFKGTPNPNAEIWKFFEYVQENPKRFEAELREHHAEMVRAHWARLRR</sequence>
<proteinExistence type="predicted"/>
<gene>
    <name evidence="1" type="ORF">GM676_12455</name>
</gene>
<dbReference type="AlphaFoldDB" id="A0A6L6PH56"/>
<protein>
    <submittedName>
        <fullName evidence="1">Uncharacterized protein</fullName>
    </submittedName>
</protein>
<keyword evidence="2" id="KW-1185">Reference proteome</keyword>
<dbReference type="EMBL" id="WNKY01000011">
    <property type="protein sequence ID" value="MTV38388.1"/>
    <property type="molecule type" value="Genomic_DNA"/>
</dbReference>
<organism evidence="1 2">
    <name type="scientific">Duganella radicis</name>
    <dbReference type="NCBI Taxonomy" id="551988"/>
    <lineage>
        <taxon>Bacteria</taxon>
        <taxon>Pseudomonadati</taxon>
        <taxon>Pseudomonadota</taxon>
        <taxon>Betaproteobacteria</taxon>
        <taxon>Burkholderiales</taxon>
        <taxon>Oxalobacteraceae</taxon>
        <taxon>Telluria group</taxon>
        <taxon>Duganella</taxon>
    </lineage>
</organism>
<evidence type="ECO:0000313" key="1">
    <source>
        <dbReference type="EMBL" id="MTV38388.1"/>
    </source>
</evidence>
<dbReference type="RefSeq" id="WP_155463892.1">
    <property type="nucleotide sequence ID" value="NZ_WNKY01000011.1"/>
</dbReference>
<reference evidence="1 2" key="1">
    <citation type="submission" date="2019-11" db="EMBL/GenBank/DDBJ databases">
        <title>Type strains purchased from KCTC, JCM and DSMZ.</title>
        <authorList>
            <person name="Lu H."/>
        </authorList>
    </citation>
    <scope>NUCLEOTIDE SEQUENCE [LARGE SCALE GENOMIC DNA]</scope>
    <source>
        <strain evidence="1 2">KCTC 22382</strain>
    </source>
</reference>